<comment type="caution">
    <text evidence="9">The sequence shown here is derived from an EMBL/GenBank/DDBJ whole genome shotgun (WGS) entry which is preliminary data.</text>
</comment>
<evidence type="ECO:0000256" key="2">
    <source>
        <dbReference type="ARBA" id="ARBA00009977"/>
    </source>
</evidence>
<dbReference type="InterPro" id="IPR040359">
    <property type="entry name" value="GDU"/>
</dbReference>
<organism evidence="9 10">
    <name type="scientific">Nepenthes gracilis</name>
    <name type="common">Slender pitcher plant</name>
    <dbReference type="NCBI Taxonomy" id="150966"/>
    <lineage>
        <taxon>Eukaryota</taxon>
        <taxon>Viridiplantae</taxon>
        <taxon>Streptophyta</taxon>
        <taxon>Embryophyta</taxon>
        <taxon>Tracheophyta</taxon>
        <taxon>Spermatophyta</taxon>
        <taxon>Magnoliopsida</taxon>
        <taxon>eudicotyledons</taxon>
        <taxon>Gunneridae</taxon>
        <taxon>Pentapetalae</taxon>
        <taxon>Caryophyllales</taxon>
        <taxon>Nepenthaceae</taxon>
        <taxon>Nepenthes</taxon>
    </lineage>
</organism>
<dbReference type="EMBL" id="BSYO01000032">
    <property type="protein sequence ID" value="GMH27249.1"/>
    <property type="molecule type" value="Genomic_DNA"/>
</dbReference>
<dbReference type="Proteomes" id="UP001279734">
    <property type="component" value="Unassembled WGS sequence"/>
</dbReference>
<comment type="subcellular location">
    <subcellularLocation>
        <location evidence="1">Membrane</location>
        <topology evidence="1">Single-pass membrane protein</topology>
    </subcellularLocation>
</comment>
<evidence type="ECO:0000256" key="6">
    <source>
        <dbReference type="ARBA" id="ARBA00022989"/>
    </source>
</evidence>
<evidence type="ECO:0000313" key="9">
    <source>
        <dbReference type="EMBL" id="GMH27249.1"/>
    </source>
</evidence>
<accession>A0AAD3TDG5</accession>
<evidence type="ECO:0000256" key="1">
    <source>
        <dbReference type="ARBA" id="ARBA00004167"/>
    </source>
</evidence>
<comment type="similarity">
    <text evidence="2">Belongs to the GLUTAMINE DUMPER 1 (TC 9.B.60) family.</text>
</comment>
<evidence type="ECO:0000256" key="8">
    <source>
        <dbReference type="SAM" id="Phobius"/>
    </source>
</evidence>
<evidence type="ECO:0000256" key="7">
    <source>
        <dbReference type="ARBA" id="ARBA00023136"/>
    </source>
</evidence>
<keyword evidence="4 8" id="KW-0812">Transmembrane</keyword>
<evidence type="ECO:0000313" key="10">
    <source>
        <dbReference type="Proteomes" id="UP001279734"/>
    </source>
</evidence>
<keyword evidence="3" id="KW-0813">Transport</keyword>
<dbReference type="PANTHER" id="PTHR33228">
    <property type="entry name" value="PROTEIN GLUTAMINE DUMPER 4-RELATED"/>
    <property type="match status" value="1"/>
</dbReference>
<keyword evidence="6 8" id="KW-1133">Transmembrane helix</keyword>
<dbReference type="GO" id="GO:0006865">
    <property type="term" value="P:amino acid transport"/>
    <property type="evidence" value="ECO:0007669"/>
    <property type="project" value="UniProtKB-KW"/>
</dbReference>
<feature type="transmembrane region" description="Helical" evidence="8">
    <location>
        <begin position="32"/>
        <end position="54"/>
    </location>
</feature>
<dbReference type="AlphaFoldDB" id="A0AAD3TDG5"/>
<dbReference type="GO" id="GO:0016020">
    <property type="term" value="C:membrane"/>
    <property type="evidence" value="ECO:0007669"/>
    <property type="project" value="UniProtKB-SubCell"/>
</dbReference>
<protein>
    <submittedName>
        <fullName evidence="9">Uncharacterized protein</fullName>
    </submittedName>
</protein>
<gene>
    <name evidence="9" type="ORF">Nepgr_029092</name>
</gene>
<keyword evidence="10" id="KW-1185">Reference proteome</keyword>
<reference evidence="9" key="1">
    <citation type="submission" date="2023-05" db="EMBL/GenBank/DDBJ databases">
        <title>Nepenthes gracilis genome sequencing.</title>
        <authorList>
            <person name="Fukushima K."/>
        </authorList>
    </citation>
    <scope>NUCLEOTIDE SEQUENCE</scope>
    <source>
        <strain evidence="9">SING2019-196</strain>
    </source>
</reference>
<evidence type="ECO:0000256" key="4">
    <source>
        <dbReference type="ARBA" id="ARBA00022692"/>
    </source>
</evidence>
<keyword evidence="7 8" id="KW-0472">Membrane</keyword>
<keyword evidence="5" id="KW-0029">Amino-acid transport</keyword>
<evidence type="ECO:0000256" key="3">
    <source>
        <dbReference type="ARBA" id="ARBA00022448"/>
    </source>
</evidence>
<dbReference type="PANTHER" id="PTHR33228:SF76">
    <property type="entry name" value="PROTEIN GLUTAMINE DUMPER 7"/>
    <property type="match status" value="1"/>
</dbReference>
<sequence length="112" mass="11567">MRPTATTTAAAYTARAAAERAVGGGFRRWNSPVLYLFCGLAMMLGLLAVALAILSCLHRNTSNDDAAGGDDGRKAAEVANEQNIAVIMAGDDNPTYLAIPLPAAVSCASQQV</sequence>
<evidence type="ECO:0000256" key="5">
    <source>
        <dbReference type="ARBA" id="ARBA00022970"/>
    </source>
</evidence>
<name>A0AAD3TDG5_NEPGR</name>
<dbReference type="GO" id="GO:0080143">
    <property type="term" value="P:regulation of amino acid export"/>
    <property type="evidence" value="ECO:0007669"/>
    <property type="project" value="InterPro"/>
</dbReference>
<proteinExistence type="inferred from homology"/>